<name>A0ACC1QAP2_9HYPO</name>
<sequence length="267" mass="28277">MTCGACTSAVEGGFKGVDGILKFNISLLAERAVITHDVTKISAEQIAEIIEDRGFDAAVLSTNFDVQDVGAGTTTAQFKIYGNPDAVLARELETKIRGLPGVKSASLSLSTDRLSVTHNPSVIGLRVIVEAVEQEGLNALVADSQDNNAQLESLAKTREITEWRTAFRTSLFFAVPVFFIGMILPMALPGLDFGKISLLPGLFLGDVICLALTVPVQFGVGKRFYISAYKSVKHGSPTMDVLVILGTSSPSLTRAPCSSPSSPLAAT</sequence>
<evidence type="ECO:0000313" key="2">
    <source>
        <dbReference type="Proteomes" id="UP001148737"/>
    </source>
</evidence>
<accession>A0ACC1QAP2</accession>
<protein>
    <submittedName>
        <fullName evidence="1">Uncharacterized protein</fullName>
    </submittedName>
</protein>
<evidence type="ECO:0000313" key="1">
    <source>
        <dbReference type="EMBL" id="KAJ3471986.1"/>
    </source>
</evidence>
<comment type="caution">
    <text evidence="1">The sequence shown here is derived from an EMBL/GenBank/DDBJ whole genome shotgun (WGS) entry which is preliminary data.</text>
</comment>
<keyword evidence="2" id="KW-1185">Reference proteome</keyword>
<dbReference type="Proteomes" id="UP001148737">
    <property type="component" value="Unassembled WGS sequence"/>
</dbReference>
<gene>
    <name evidence="1" type="ORF">NLG97_g11387</name>
</gene>
<dbReference type="EMBL" id="JANAKD010003671">
    <property type="protein sequence ID" value="KAJ3471986.1"/>
    <property type="molecule type" value="Genomic_DNA"/>
</dbReference>
<reference evidence="1" key="1">
    <citation type="submission" date="2022-07" db="EMBL/GenBank/DDBJ databases">
        <title>Genome Sequence of Lecanicillium saksenae.</title>
        <authorList>
            <person name="Buettner E."/>
        </authorList>
    </citation>
    <scope>NUCLEOTIDE SEQUENCE</scope>
    <source>
        <strain evidence="1">VT-O1</strain>
    </source>
</reference>
<organism evidence="1 2">
    <name type="scientific">Lecanicillium saksenae</name>
    <dbReference type="NCBI Taxonomy" id="468837"/>
    <lineage>
        <taxon>Eukaryota</taxon>
        <taxon>Fungi</taxon>
        <taxon>Dikarya</taxon>
        <taxon>Ascomycota</taxon>
        <taxon>Pezizomycotina</taxon>
        <taxon>Sordariomycetes</taxon>
        <taxon>Hypocreomycetidae</taxon>
        <taxon>Hypocreales</taxon>
        <taxon>Cordycipitaceae</taxon>
        <taxon>Lecanicillium</taxon>
    </lineage>
</organism>
<proteinExistence type="predicted"/>